<evidence type="ECO:0000313" key="3">
    <source>
        <dbReference type="Proteomes" id="UP001189429"/>
    </source>
</evidence>
<proteinExistence type="predicted"/>
<protein>
    <recommendedName>
        <fullName evidence="4">Flotillin-like</fullName>
    </recommendedName>
</protein>
<evidence type="ECO:0000256" key="1">
    <source>
        <dbReference type="SAM" id="Coils"/>
    </source>
</evidence>
<accession>A0ABN9RU50</accession>
<evidence type="ECO:0000313" key="2">
    <source>
        <dbReference type="EMBL" id="CAK0822846.1"/>
    </source>
</evidence>
<reference evidence="2" key="1">
    <citation type="submission" date="2023-10" db="EMBL/GenBank/DDBJ databases">
        <authorList>
            <person name="Chen Y."/>
            <person name="Shah S."/>
            <person name="Dougan E. K."/>
            <person name="Thang M."/>
            <person name="Chan C."/>
        </authorList>
    </citation>
    <scope>NUCLEOTIDE SEQUENCE [LARGE SCALE GENOMIC DNA]</scope>
</reference>
<keyword evidence="1" id="KW-0175">Coiled coil</keyword>
<comment type="caution">
    <text evidence="2">The sequence shown here is derived from an EMBL/GenBank/DDBJ whole genome shotgun (WGS) entry which is preliminary data.</text>
</comment>
<feature type="coiled-coil region" evidence="1">
    <location>
        <begin position="45"/>
        <end position="72"/>
    </location>
</feature>
<dbReference type="Proteomes" id="UP001189429">
    <property type="component" value="Unassembled WGS sequence"/>
</dbReference>
<sequence length="190" mass="20605">MGGASAVQLDGAAMLVQVSQHDVPEPPPETWGAYAKSGQESTGVIQMIELLIKDLDKEITEAEVEEKNSQKAYEELMGDSASKRAADMKAIGEKTREKALKEESMEVSTGTLKVAEKELMATKQFEMNLHAECDWLIQSHGFFDVRKEARAQEVDNLKAAKAILSGADFSLLQGDAVGSAAAAAARRLRH</sequence>
<gene>
    <name evidence="2" type="ORF">PCOR1329_LOCUS23754</name>
</gene>
<evidence type="ECO:0008006" key="4">
    <source>
        <dbReference type="Google" id="ProtNLM"/>
    </source>
</evidence>
<name>A0ABN9RU50_9DINO</name>
<dbReference type="EMBL" id="CAUYUJ010008091">
    <property type="protein sequence ID" value="CAK0822846.1"/>
    <property type="molecule type" value="Genomic_DNA"/>
</dbReference>
<organism evidence="2 3">
    <name type="scientific">Prorocentrum cordatum</name>
    <dbReference type="NCBI Taxonomy" id="2364126"/>
    <lineage>
        <taxon>Eukaryota</taxon>
        <taxon>Sar</taxon>
        <taxon>Alveolata</taxon>
        <taxon>Dinophyceae</taxon>
        <taxon>Prorocentrales</taxon>
        <taxon>Prorocentraceae</taxon>
        <taxon>Prorocentrum</taxon>
    </lineage>
</organism>
<keyword evidence="3" id="KW-1185">Reference proteome</keyword>